<dbReference type="PROSITE" id="PS51193">
    <property type="entry name" value="HELICASE_ATP_BIND_2"/>
    <property type="match status" value="1"/>
</dbReference>
<organism evidence="11 12">
    <name type="scientific">Symbiodinium natans</name>
    <dbReference type="NCBI Taxonomy" id="878477"/>
    <lineage>
        <taxon>Eukaryota</taxon>
        <taxon>Sar</taxon>
        <taxon>Alveolata</taxon>
        <taxon>Dinophyceae</taxon>
        <taxon>Suessiales</taxon>
        <taxon>Symbiodiniaceae</taxon>
        <taxon>Symbiodinium</taxon>
    </lineage>
</organism>
<dbReference type="PROSITE" id="PS00690">
    <property type="entry name" value="DEAH_ATP_HELICASE"/>
    <property type="match status" value="1"/>
</dbReference>
<keyword evidence="6" id="KW-0408">Iron</keyword>
<evidence type="ECO:0000256" key="5">
    <source>
        <dbReference type="ARBA" id="ARBA00022840"/>
    </source>
</evidence>
<evidence type="ECO:0000256" key="2">
    <source>
        <dbReference type="ARBA" id="ARBA00022741"/>
    </source>
</evidence>
<keyword evidence="5" id="KW-0067">ATP-binding</keyword>
<keyword evidence="12" id="KW-1185">Reference proteome</keyword>
<dbReference type="EMBL" id="CAJNDS010002457">
    <property type="protein sequence ID" value="CAE7484182.1"/>
    <property type="molecule type" value="Genomic_DNA"/>
</dbReference>
<feature type="region of interest" description="Disordered" evidence="9">
    <location>
        <begin position="87"/>
        <end position="131"/>
    </location>
</feature>
<dbReference type="Gene3D" id="3.40.50.300">
    <property type="entry name" value="P-loop containing nucleotide triphosphate hydrolases"/>
    <property type="match status" value="2"/>
</dbReference>
<dbReference type="SMART" id="SM00491">
    <property type="entry name" value="HELICc2"/>
    <property type="match status" value="1"/>
</dbReference>
<dbReference type="Pfam" id="PF06733">
    <property type="entry name" value="DEAD_2"/>
    <property type="match status" value="1"/>
</dbReference>
<dbReference type="GO" id="GO:0006289">
    <property type="term" value="P:nucleotide-excision repair"/>
    <property type="evidence" value="ECO:0007669"/>
    <property type="project" value="TreeGrafter"/>
</dbReference>
<feature type="region of interest" description="Disordered" evidence="9">
    <location>
        <begin position="1"/>
        <end position="67"/>
    </location>
</feature>
<evidence type="ECO:0000256" key="4">
    <source>
        <dbReference type="ARBA" id="ARBA00022806"/>
    </source>
</evidence>
<dbReference type="PANTHER" id="PTHR11472:SF47">
    <property type="entry name" value="FANCONI ANEMIA GROUP J PROTEIN"/>
    <property type="match status" value="1"/>
</dbReference>
<feature type="compositionally biased region" description="Pro residues" evidence="9">
    <location>
        <begin position="55"/>
        <end position="64"/>
    </location>
</feature>
<dbReference type="PANTHER" id="PTHR11472">
    <property type="entry name" value="DNA REPAIR DEAD HELICASE RAD3/XP-D SUBFAMILY MEMBER"/>
    <property type="match status" value="1"/>
</dbReference>
<feature type="region of interest" description="Disordered" evidence="9">
    <location>
        <begin position="211"/>
        <end position="241"/>
    </location>
</feature>
<evidence type="ECO:0000256" key="9">
    <source>
        <dbReference type="SAM" id="MobiDB-lite"/>
    </source>
</evidence>
<feature type="domain" description="Helicase ATP-binding" evidence="10">
    <location>
        <begin position="147"/>
        <end position="483"/>
    </location>
</feature>
<keyword evidence="8" id="KW-0413">Isomerase</keyword>
<keyword evidence="3" id="KW-0378">Hydrolase</keyword>
<evidence type="ECO:0000256" key="1">
    <source>
        <dbReference type="ARBA" id="ARBA00022723"/>
    </source>
</evidence>
<evidence type="ECO:0000256" key="3">
    <source>
        <dbReference type="ARBA" id="ARBA00022801"/>
    </source>
</evidence>
<comment type="caution">
    <text evidence="11">The sequence shown here is derived from an EMBL/GenBank/DDBJ whole genome shotgun (WGS) entry which is preliminary data.</text>
</comment>
<evidence type="ECO:0000313" key="11">
    <source>
        <dbReference type="EMBL" id="CAE7484182.1"/>
    </source>
</evidence>
<evidence type="ECO:0000256" key="7">
    <source>
        <dbReference type="ARBA" id="ARBA00023014"/>
    </source>
</evidence>
<dbReference type="GO" id="GO:0046872">
    <property type="term" value="F:metal ion binding"/>
    <property type="evidence" value="ECO:0007669"/>
    <property type="project" value="UniProtKB-KW"/>
</dbReference>
<dbReference type="GO" id="GO:1990918">
    <property type="term" value="P:double-strand break repair involved in meiotic recombination"/>
    <property type="evidence" value="ECO:0007669"/>
    <property type="project" value="TreeGrafter"/>
</dbReference>
<dbReference type="SMART" id="SM00488">
    <property type="entry name" value="DEXDc2"/>
    <property type="match status" value="1"/>
</dbReference>
<evidence type="ECO:0000313" key="12">
    <source>
        <dbReference type="Proteomes" id="UP000604046"/>
    </source>
</evidence>
<dbReference type="GO" id="GO:0003678">
    <property type="term" value="F:DNA helicase activity"/>
    <property type="evidence" value="ECO:0007669"/>
    <property type="project" value="InterPro"/>
</dbReference>
<proteinExistence type="predicted"/>
<keyword evidence="4" id="KW-0347">Helicase</keyword>
<evidence type="ECO:0000256" key="8">
    <source>
        <dbReference type="ARBA" id="ARBA00023235"/>
    </source>
</evidence>
<dbReference type="InterPro" id="IPR045028">
    <property type="entry name" value="DinG/Rad3-like"/>
</dbReference>
<keyword evidence="2" id="KW-0547">Nucleotide-binding</keyword>
<keyword evidence="1" id="KW-0479">Metal-binding</keyword>
<name>A0A812SJK9_9DINO</name>
<dbReference type="GO" id="GO:0051536">
    <property type="term" value="F:iron-sulfur cluster binding"/>
    <property type="evidence" value="ECO:0007669"/>
    <property type="project" value="UniProtKB-KW"/>
</dbReference>
<dbReference type="GO" id="GO:0003677">
    <property type="term" value="F:DNA binding"/>
    <property type="evidence" value="ECO:0007669"/>
    <property type="project" value="InterPro"/>
</dbReference>
<dbReference type="InterPro" id="IPR006554">
    <property type="entry name" value="Helicase-like_DEXD_c2"/>
</dbReference>
<feature type="compositionally biased region" description="Acidic residues" evidence="9">
    <location>
        <begin position="16"/>
        <end position="31"/>
    </location>
</feature>
<dbReference type="Proteomes" id="UP000604046">
    <property type="component" value="Unassembled WGS sequence"/>
</dbReference>
<dbReference type="InterPro" id="IPR027417">
    <property type="entry name" value="P-loop_NTPase"/>
</dbReference>
<accession>A0A812SJK9</accession>
<evidence type="ECO:0000256" key="6">
    <source>
        <dbReference type="ARBA" id="ARBA00023004"/>
    </source>
</evidence>
<sequence length="881" mass="95038">MLSALTPRSPSVAPTDLDEDSDCLEDVEDSAVIDILSDPETPVAKGGPRRALDAPTPPPVPARLPAPTRASLDVAPRSRQASLLLWAQAPDGTSKRPKRITPQEAVARRRERRERTADLRSGDRQLPPPVVGYDPSIERLCVKTEVEGLEVHLPVQPLDAQQLVMAAAVRAMAERRVAFVESPTGTGKTLALLSASLAYQRSCHQKWAEAGHTLPPAPASKVPPSKADPEAPLWTGNPTSMPVAEQHVPRVVWIARTHDQLQHAVAELRRLPYRPLEALRISRERFCLHPFVQSAQDKSAACEMATMTRNGSALGGGISGCEHLDNAEAIGYPTIAEHRSKFESGGKLAVYDIEDLVKDGHDTHTCPYHAALDLTAEGAGLVLATYPMLLDPCVRETSSFSTVLQDAIVVIDEAHNIPQAARDAATFRGTLSDLHFLSSKLHGLAQATAEREAVDLAERVCGAVTRLHDWLKVASDTPAKQALVRLTELPSGELRDGGGKGCLALVTQVAGLESSAEVERLVRMLRSLRRRFIEHGLEGWAVRSSAVNEMDLFLRKMALILEEGGRGGYALTVKKATTGSPSLSMVSLSGAVAFQAAAHACHSVILASGTLAPFALLERELGLQPGRGSALFARSPVTTEVGQSEGIGSRLRILALGSVDGQRLCSTRSFRAQQLDKYLDGIGTVLHALLPAVPNGKLFFFPSHEQLQDAVRHWRRRGLLDRRKGGAEFLCGIPAMVETSGLSSEASAELVVQYRMAARQPPGAALLAVMRGRCAEGADFKDEAARAVVVVGVPFPSLETEVQLKMEHERENKDAWYQAEAYRSVSQAAGRLLRHQADYGCLLLLDGRFAGESARFGASARAGAARGARSRVGPSRRCRRI</sequence>
<dbReference type="InterPro" id="IPR014013">
    <property type="entry name" value="Helic_SF1/SF2_ATP-bd_DinG/Rad3"/>
</dbReference>
<protein>
    <recommendedName>
        <fullName evidence="10">Helicase ATP-binding domain-containing protein</fullName>
    </recommendedName>
</protein>
<evidence type="ECO:0000259" key="10">
    <source>
        <dbReference type="PROSITE" id="PS51193"/>
    </source>
</evidence>
<reference evidence="11" key="1">
    <citation type="submission" date="2021-02" db="EMBL/GenBank/DDBJ databases">
        <authorList>
            <person name="Dougan E. K."/>
            <person name="Rhodes N."/>
            <person name="Thang M."/>
            <person name="Chan C."/>
        </authorList>
    </citation>
    <scope>NUCLEOTIDE SEQUENCE</scope>
</reference>
<dbReference type="InterPro" id="IPR010614">
    <property type="entry name" value="RAD3-like_helicase_DEAD"/>
</dbReference>
<gene>
    <name evidence="11" type="ORF">SNAT2548_LOCUS27174</name>
</gene>
<dbReference type="GO" id="GO:0005524">
    <property type="term" value="F:ATP binding"/>
    <property type="evidence" value="ECO:0007669"/>
    <property type="project" value="UniProtKB-KW"/>
</dbReference>
<dbReference type="GO" id="GO:0016818">
    <property type="term" value="F:hydrolase activity, acting on acid anhydrides, in phosphorus-containing anhydrides"/>
    <property type="evidence" value="ECO:0007669"/>
    <property type="project" value="InterPro"/>
</dbReference>
<dbReference type="InterPro" id="IPR006555">
    <property type="entry name" value="ATP-dep_Helicase_C"/>
</dbReference>
<dbReference type="OrthoDB" id="430520at2759"/>
<dbReference type="AlphaFoldDB" id="A0A812SJK9"/>
<dbReference type="Pfam" id="PF13307">
    <property type="entry name" value="Helicase_C_2"/>
    <property type="match status" value="1"/>
</dbReference>
<dbReference type="SUPFAM" id="SSF52540">
    <property type="entry name" value="P-loop containing nucleoside triphosphate hydrolases"/>
    <property type="match status" value="1"/>
</dbReference>
<feature type="compositionally biased region" description="Basic and acidic residues" evidence="9">
    <location>
        <begin position="113"/>
        <end position="123"/>
    </location>
</feature>
<keyword evidence="7" id="KW-0411">Iron-sulfur</keyword>
<dbReference type="GO" id="GO:0005634">
    <property type="term" value="C:nucleus"/>
    <property type="evidence" value="ECO:0007669"/>
    <property type="project" value="TreeGrafter"/>
</dbReference>
<dbReference type="InterPro" id="IPR002464">
    <property type="entry name" value="DNA/RNA_helicase_DEAH_CS"/>
</dbReference>